<dbReference type="EC" id="2.7.11.21" evidence="11"/>
<dbReference type="CDD" id="cd13118">
    <property type="entry name" value="POLO_box_1"/>
    <property type="match status" value="1"/>
</dbReference>
<feature type="domain" description="POLO box" evidence="13">
    <location>
        <begin position="466"/>
        <end position="548"/>
    </location>
</feature>
<dbReference type="FunFam" id="3.30.200.20:FF:000091">
    <property type="entry name" value="Serine/threonine-protein kinase PLK"/>
    <property type="match status" value="1"/>
</dbReference>
<feature type="domain" description="Protein kinase" evidence="12">
    <location>
        <begin position="24"/>
        <end position="276"/>
    </location>
</feature>
<dbReference type="GO" id="GO:0005524">
    <property type="term" value="F:ATP binding"/>
    <property type="evidence" value="ECO:0007669"/>
    <property type="project" value="UniProtKB-UniRule"/>
</dbReference>
<proteinExistence type="inferred from homology"/>
<keyword evidence="7 10" id="KW-0067">ATP-binding</keyword>
<comment type="cofactor">
    <cofactor evidence="1">
        <name>Mg(2+)</name>
        <dbReference type="ChEBI" id="CHEBI:18420"/>
    </cofactor>
</comment>
<evidence type="ECO:0000256" key="2">
    <source>
        <dbReference type="ARBA" id="ARBA00022527"/>
    </source>
</evidence>
<comment type="catalytic activity">
    <reaction evidence="8 11">
        <text>L-threonyl-[protein] + ATP = O-phospho-L-threonyl-[protein] + ADP + H(+)</text>
        <dbReference type="Rhea" id="RHEA:46608"/>
        <dbReference type="Rhea" id="RHEA-COMP:11060"/>
        <dbReference type="Rhea" id="RHEA-COMP:11605"/>
        <dbReference type="ChEBI" id="CHEBI:15378"/>
        <dbReference type="ChEBI" id="CHEBI:30013"/>
        <dbReference type="ChEBI" id="CHEBI:30616"/>
        <dbReference type="ChEBI" id="CHEBI:61977"/>
        <dbReference type="ChEBI" id="CHEBI:456216"/>
        <dbReference type="EC" id="2.7.11.21"/>
    </reaction>
</comment>
<dbReference type="InterPro" id="IPR011009">
    <property type="entry name" value="Kinase-like_dom_sf"/>
</dbReference>
<evidence type="ECO:0000256" key="9">
    <source>
        <dbReference type="ARBA" id="ARBA00048347"/>
    </source>
</evidence>
<keyword evidence="2 11" id="KW-0723">Serine/threonine-protein kinase</keyword>
<name>A0A0N5A7B3_PARTI</name>
<dbReference type="SMART" id="SM00220">
    <property type="entry name" value="S_TKc"/>
    <property type="match status" value="1"/>
</dbReference>
<dbReference type="GO" id="GO:0004674">
    <property type="term" value="F:protein serine/threonine kinase activity"/>
    <property type="evidence" value="ECO:0007669"/>
    <property type="project" value="UniProtKB-KW"/>
</dbReference>
<dbReference type="PANTHER" id="PTHR24345:SF93">
    <property type="entry name" value="SERINE_THREONINE-PROTEIN KINASE PLK1"/>
    <property type="match status" value="1"/>
</dbReference>
<evidence type="ECO:0000256" key="10">
    <source>
        <dbReference type="PROSITE-ProRule" id="PRU10141"/>
    </source>
</evidence>
<dbReference type="Gene3D" id="1.10.510.10">
    <property type="entry name" value="Transferase(Phosphotransferase) domain 1"/>
    <property type="match status" value="1"/>
</dbReference>
<comment type="catalytic activity">
    <reaction evidence="9">
        <text>L-seryl-[protein] + ATP = O-phospho-L-seryl-[protein] + ADP + H(+)</text>
        <dbReference type="Rhea" id="RHEA:17989"/>
        <dbReference type="Rhea" id="RHEA-COMP:9863"/>
        <dbReference type="Rhea" id="RHEA-COMP:11604"/>
        <dbReference type="ChEBI" id="CHEBI:15378"/>
        <dbReference type="ChEBI" id="CHEBI:29999"/>
        <dbReference type="ChEBI" id="CHEBI:30616"/>
        <dbReference type="ChEBI" id="CHEBI:83421"/>
        <dbReference type="ChEBI" id="CHEBI:456216"/>
        <dbReference type="EC" id="2.7.11.21"/>
    </reaction>
</comment>
<dbReference type="SUPFAM" id="SSF56112">
    <property type="entry name" value="Protein kinase-like (PK-like)"/>
    <property type="match status" value="1"/>
</dbReference>
<dbReference type="InterPro" id="IPR036947">
    <property type="entry name" value="POLO_box_dom_sf"/>
</dbReference>
<dbReference type="STRING" id="131310.A0A0N5A7B3"/>
<evidence type="ECO:0000256" key="3">
    <source>
        <dbReference type="ARBA" id="ARBA00022679"/>
    </source>
</evidence>
<dbReference type="PROSITE" id="PS50011">
    <property type="entry name" value="PROTEIN_KINASE_DOM"/>
    <property type="match status" value="1"/>
</dbReference>
<sequence length="549" mass="62700">MSGKHELIKDVPLKIVNSKTSTSYNRGSFLGKGGFARCYELIDTINKEKFAVKVIAKCSMTKKYSLEKVNQEICIHKILDHPHIVKIFDSFEDIGNCYIILELCPNKSLMELHKRRRTVTEPEARYFTRQIVSACSFLHKQNIIHRDLKLGNLFLSKNMDIKIGDFGLATIVKNNETRNKTLCGTPNYIAPEMLNKIGHSFEVDIWAIGCILYTLLVGKPPFDAVTINDTYNKIKSNNYSVPSFVSSGAKCLIKDLLHPDPGRRPKIDEIIEYEFFIFGYIPRRLPTSCLTMTPKFCNTPVSNDGIFEENQDLAQSASRFTAGDVNNGNMYLNDLKAQLENLLNNVKTFSSLPTDEETDPVANPLYFITKWVDYSFKYGLGYELTDGSVGVIYNDSTKFVIDGPGEQIQYFGRGNAEYYYTLKNYPASLDRKVTLLKYFRQYMQEHLDNAVSIASKEGDEFARLPVLKTWFRTNSAIILYLSNGTLQLNFFQDHIKLILCPLMSAVSYIDTSKNLRTYKFDQLVKIGCEEHLLKKLEYAKKVVDKMLNS</sequence>
<feature type="domain" description="POLO box" evidence="13">
    <location>
        <begin position="367"/>
        <end position="445"/>
    </location>
</feature>
<dbReference type="PROSITE" id="PS50078">
    <property type="entry name" value="POLO_BOX"/>
    <property type="match status" value="2"/>
</dbReference>
<dbReference type="Pfam" id="PF00659">
    <property type="entry name" value="POLO_box"/>
    <property type="match status" value="2"/>
</dbReference>
<keyword evidence="5 10" id="KW-0547">Nucleotide-binding</keyword>
<keyword evidence="14" id="KW-1185">Reference proteome</keyword>
<keyword evidence="3 11" id="KW-0808">Transferase</keyword>
<dbReference type="InterPro" id="IPR000959">
    <property type="entry name" value="POLO_box_dom"/>
</dbReference>
<evidence type="ECO:0000256" key="11">
    <source>
        <dbReference type="RuleBase" id="RU361162"/>
    </source>
</evidence>
<dbReference type="Pfam" id="PF00069">
    <property type="entry name" value="Pkinase"/>
    <property type="match status" value="1"/>
</dbReference>
<evidence type="ECO:0000256" key="4">
    <source>
        <dbReference type="ARBA" id="ARBA00022737"/>
    </source>
</evidence>
<dbReference type="FunFam" id="1.10.510.10:FF:000571">
    <property type="entry name" value="Maternal embryonic leucine zipper kinase"/>
    <property type="match status" value="1"/>
</dbReference>
<reference evidence="15" key="1">
    <citation type="submission" date="2017-02" db="UniProtKB">
        <authorList>
            <consortium name="WormBaseParasite"/>
        </authorList>
    </citation>
    <scope>IDENTIFICATION</scope>
</reference>
<dbReference type="Proteomes" id="UP000038045">
    <property type="component" value="Unplaced"/>
</dbReference>
<dbReference type="PANTHER" id="PTHR24345">
    <property type="entry name" value="SERINE/THREONINE-PROTEIN KINASE PLK"/>
    <property type="match status" value="1"/>
</dbReference>
<dbReference type="CDD" id="cd13117">
    <property type="entry name" value="POLO_box_2"/>
    <property type="match status" value="1"/>
</dbReference>
<dbReference type="PROSITE" id="PS00107">
    <property type="entry name" value="PROTEIN_KINASE_ATP"/>
    <property type="match status" value="1"/>
</dbReference>
<evidence type="ECO:0000256" key="7">
    <source>
        <dbReference type="ARBA" id="ARBA00022840"/>
    </source>
</evidence>
<dbReference type="InterPro" id="IPR017441">
    <property type="entry name" value="Protein_kinase_ATP_BS"/>
</dbReference>
<evidence type="ECO:0000256" key="5">
    <source>
        <dbReference type="ARBA" id="ARBA00022741"/>
    </source>
</evidence>
<evidence type="ECO:0000313" key="14">
    <source>
        <dbReference type="Proteomes" id="UP000038045"/>
    </source>
</evidence>
<dbReference type="PROSITE" id="PS00108">
    <property type="entry name" value="PROTEIN_KINASE_ST"/>
    <property type="match status" value="1"/>
</dbReference>
<keyword evidence="6 11" id="KW-0418">Kinase</keyword>
<dbReference type="GO" id="GO:0005813">
    <property type="term" value="C:centrosome"/>
    <property type="evidence" value="ECO:0007669"/>
    <property type="project" value="TreeGrafter"/>
</dbReference>
<evidence type="ECO:0000256" key="8">
    <source>
        <dbReference type="ARBA" id="ARBA00047802"/>
    </source>
</evidence>
<evidence type="ECO:0000259" key="13">
    <source>
        <dbReference type="PROSITE" id="PS50078"/>
    </source>
</evidence>
<dbReference type="AlphaFoldDB" id="A0A0N5A7B3"/>
<organism evidence="14 15">
    <name type="scientific">Parastrongyloides trichosuri</name>
    <name type="common">Possum-specific nematode worm</name>
    <dbReference type="NCBI Taxonomy" id="131310"/>
    <lineage>
        <taxon>Eukaryota</taxon>
        <taxon>Metazoa</taxon>
        <taxon>Ecdysozoa</taxon>
        <taxon>Nematoda</taxon>
        <taxon>Chromadorea</taxon>
        <taxon>Rhabditida</taxon>
        <taxon>Tylenchina</taxon>
        <taxon>Panagrolaimomorpha</taxon>
        <taxon>Strongyloidoidea</taxon>
        <taxon>Strongyloididae</taxon>
        <taxon>Parastrongyloides</taxon>
    </lineage>
</organism>
<dbReference type="InterPro" id="IPR033695">
    <property type="entry name" value="POLO_box_2"/>
</dbReference>
<dbReference type="GO" id="GO:0007052">
    <property type="term" value="P:mitotic spindle organization"/>
    <property type="evidence" value="ECO:0007669"/>
    <property type="project" value="TreeGrafter"/>
</dbReference>
<protein>
    <recommendedName>
        <fullName evidence="11">Serine/threonine-protein kinase PLK</fullName>
        <ecNumber evidence="11">2.7.11.21</ecNumber>
    </recommendedName>
    <alternativeName>
        <fullName evidence="11">Polo-like kinase</fullName>
    </alternativeName>
</protein>
<accession>A0A0N5A7B3</accession>
<dbReference type="InterPro" id="IPR033701">
    <property type="entry name" value="POLO_box_1"/>
</dbReference>
<evidence type="ECO:0000256" key="1">
    <source>
        <dbReference type="ARBA" id="ARBA00001946"/>
    </source>
</evidence>
<dbReference type="GO" id="GO:0005737">
    <property type="term" value="C:cytoplasm"/>
    <property type="evidence" value="ECO:0007669"/>
    <property type="project" value="TreeGrafter"/>
</dbReference>
<feature type="binding site" evidence="10">
    <location>
        <position position="57"/>
    </location>
    <ligand>
        <name>ATP</name>
        <dbReference type="ChEBI" id="CHEBI:30616"/>
    </ligand>
</feature>
<dbReference type="CDD" id="cd14099">
    <property type="entry name" value="STKc_PLK"/>
    <property type="match status" value="1"/>
</dbReference>
<comment type="similarity">
    <text evidence="11">Belongs to the protein kinase superfamily. Ser/Thr protein kinase family. CDC5/Polo subfamily.</text>
</comment>
<dbReference type="WBParaSite" id="PTRK_0001789800.1">
    <property type="protein sequence ID" value="PTRK_0001789800.1"/>
    <property type="gene ID" value="PTRK_0001789800"/>
</dbReference>
<evidence type="ECO:0000256" key="6">
    <source>
        <dbReference type="ARBA" id="ARBA00022777"/>
    </source>
</evidence>
<dbReference type="GO" id="GO:0000922">
    <property type="term" value="C:spindle pole"/>
    <property type="evidence" value="ECO:0007669"/>
    <property type="project" value="TreeGrafter"/>
</dbReference>
<evidence type="ECO:0000313" key="15">
    <source>
        <dbReference type="WBParaSite" id="PTRK_0001789800.1"/>
    </source>
</evidence>
<evidence type="ECO:0000259" key="12">
    <source>
        <dbReference type="PROSITE" id="PS50011"/>
    </source>
</evidence>
<dbReference type="GO" id="GO:0000776">
    <property type="term" value="C:kinetochore"/>
    <property type="evidence" value="ECO:0007669"/>
    <property type="project" value="TreeGrafter"/>
</dbReference>
<dbReference type="Gene3D" id="3.30.1120.30">
    <property type="entry name" value="POLO box domain"/>
    <property type="match status" value="2"/>
</dbReference>
<dbReference type="SUPFAM" id="SSF82615">
    <property type="entry name" value="Polo-box domain"/>
    <property type="match status" value="2"/>
</dbReference>
<keyword evidence="4" id="KW-0677">Repeat</keyword>
<dbReference type="GO" id="GO:0106310">
    <property type="term" value="F:protein serine kinase activity"/>
    <property type="evidence" value="ECO:0007669"/>
    <property type="project" value="RHEA"/>
</dbReference>
<dbReference type="GO" id="GO:0005634">
    <property type="term" value="C:nucleus"/>
    <property type="evidence" value="ECO:0007669"/>
    <property type="project" value="TreeGrafter"/>
</dbReference>
<dbReference type="InterPro" id="IPR000719">
    <property type="entry name" value="Prot_kinase_dom"/>
</dbReference>
<dbReference type="InterPro" id="IPR008271">
    <property type="entry name" value="Ser/Thr_kinase_AS"/>
</dbReference>